<keyword evidence="1" id="KW-0472">Membrane</keyword>
<feature type="domain" description="Fatty acid desaturase" evidence="2">
    <location>
        <begin position="80"/>
        <end position="321"/>
    </location>
</feature>
<dbReference type="Pfam" id="PF00487">
    <property type="entry name" value="FA_desaturase"/>
    <property type="match status" value="1"/>
</dbReference>
<evidence type="ECO:0000313" key="4">
    <source>
        <dbReference type="Proteomes" id="UP001458880"/>
    </source>
</evidence>
<accession>A0AAW1JD61</accession>
<feature type="transmembrane region" description="Helical" evidence="1">
    <location>
        <begin position="225"/>
        <end position="245"/>
    </location>
</feature>
<dbReference type="PANTHER" id="PTHR16740">
    <property type="entry name" value="CYTOCHROME B5-RELATED PROTEIN-RELATED"/>
    <property type="match status" value="1"/>
</dbReference>
<comment type="caution">
    <text evidence="3">The sequence shown here is derived from an EMBL/GenBank/DDBJ whole genome shotgun (WGS) entry which is preliminary data.</text>
</comment>
<organism evidence="3 4">
    <name type="scientific">Popillia japonica</name>
    <name type="common">Japanese beetle</name>
    <dbReference type="NCBI Taxonomy" id="7064"/>
    <lineage>
        <taxon>Eukaryota</taxon>
        <taxon>Metazoa</taxon>
        <taxon>Ecdysozoa</taxon>
        <taxon>Arthropoda</taxon>
        <taxon>Hexapoda</taxon>
        <taxon>Insecta</taxon>
        <taxon>Pterygota</taxon>
        <taxon>Neoptera</taxon>
        <taxon>Endopterygota</taxon>
        <taxon>Coleoptera</taxon>
        <taxon>Polyphaga</taxon>
        <taxon>Scarabaeiformia</taxon>
        <taxon>Scarabaeidae</taxon>
        <taxon>Rutelinae</taxon>
        <taxon>Popillia</taxon>
    </lineage>
</organism>
<reference evidence="3 4" key="1">
    <citation type="journal article" date="2024" name="BMC Genomics">
        <title>De novo assembly and annotation of Popillia japonica's genome with initial clues to its potential as an invasive pest.</title>
        <authorList>
            <person name="Cucini C."/>
            <person name="Boschi S."/>
            <person name="Funari R."/>
            <person name="Cardaioli E."/>
            <person name="Iannotti N."/>
            <person name="Marturano G."/>
            <person name="Paoli F."/>
            <person name="Bruttini M."/>
            <person name="Carapelli A."/>
            <person name="Frati F."/>
            <person name="Nardi F."/>
        </authorList>
    </citation>
    <scope>NUCLEOTIDE SEQUENCE [LARGE SCALE GENOMIC DNA]</scope>
    <source>
        <strain evidence="3">DMR45628</strain>
    </source>
</reference>
<feature type="transmembrane region" description="Helical" evidence="1">
    <location>
        <begin position="79"/>
        <end position="102"/>
    </location>
</feature>
<dbReference type="GO" id="GO:0006629">
    <property type="term" value="P:lipid metabolic process"/>
    <property type="evidence" value="ECO:0007669"/>
    <property type="project" value="InterPro"/>
</dbReference>
<keyword evidence="1" id="KW-1133">Transmembrane helix</keyword>
<protein>
    <submittedName>
        <fullName evidence="3">Fatty acid desaturase</fullName>
    </submittedName>
</protein>
<dbReference type="InterPro" id="IPR005804">
    <property type="entry name" value="FA_desaturase_dom"/>
</dbReference>
<dbReference type="PANTHER" id="PTHR16740:SF1">
    <property type="entry name" value="CYTOCHROME B5-RELATED PROTEIN-RELATED"/>
    <property type="match status" value="1"/>
</dbReference>
<keyword evidence="1" id="KW-0812">Transmembrane</keyword>
<evidence type="ECO:0000259" key="2">
    <source>
        <dbReference type="Pfam" id="PF00487"/>
    </source>
</evidence>
<dbReference type="EMBL" id="JASPKY010000426">
    <property type="protein sequence ID" value="KAK9700947.1"/>
    <property type="molecule type" value="Genomic_DNA"/>
</dbReference>
<sequence>MREVKQDMGTDITEAFEVHHIKGVAETLLNKYRVRKAQSPRLSPYTFEDDGFYRTLKRNVSEQLKSIPKKALVAKRNDFCYWFAAASGYFLASVTVAAHNYFHQKDNIRMYYFNFSLMNYREWRISHSLSHHLYTNTVIDLEMIFFEPMISYYPVTKSFTKKYLPWLYSPILWFFTFHLSLITRIKNAVAFNDTRSFSKGDLIPYILPLTMYLFGNQTLLHTFGMWTVVILCSSFVFSFIGINAAHHHPEIFHDGDTPNKDTDWGINQIDAVADRNEITGSHYLVLTNFGDHALHHMFPTLDQGLLQHIYPTFEKTLKQFNIDLRMTSQLELVKGQFLQMARCQPNPNPPSAKWTKRDS</sequence>
<gene>
    <name evidence="3" type="ORF">QE152_g30912</name>
</gene>
<dbReference type="AlphaFoldDB" id="A0AAW1JD61"/>
<name>A0AAW1JD61_POPJA</name>
<feature type="transmembrane region" description="Helical" evidence="1">
    <location>
        <begin position="163"/>
        <end position="182"/>
    </location>
</feature>
<feature type="transmembrane region" description="Helical" evidence="1">
    <location>
        <begin position="202"/>
        <end position="219"/>
    </location>
</feature>
<dbReference type="Proteomes" id="UP001458880">
    <property type="component" value="Unassembled WGS sequence"/>
</dbReference>
<dbReference type="InterPro" id="IPR053100">
    <property type="entry name" value="Cytochrome_b5-related"/>
</dbReference>
<keyword evidence="4" id="KW-1185">Reference proteome</keyword>
<proteinExistence type="predicted"/>
<evidence type="ECO:0000313" key="3">
    <source>
        <dbReference type="EMBL" id="KAK9700947.1"/>
    </source>
</evidence>
<evidence type="ECO:0000256" key="1">
    <source>
        <dbReference type="SAM" id="Phobius"/>
    </source>
</evidence>